<dbReference type="SUPFAM" id="SSF52540">
    <property type="entry name" value="P-loop containing nucleoside triphosphate hydrolases"/>
    <property type="match status" value="1"/>
</dbReference>
<organism evidence="4 5">
    <name type="scientific">Pseudomonas paraeruginosa</name>
    <dbReference type="NCBI Taxonomy" id="2994495"/>
    <lineage>
        <taxon>Bacteria</taxon>
        <taxon>Pseudomonadati</taxon>
        <taxon>Pseudomonadota</taxon>
        <taxon>Gammaproteobacteria</taxon>
        <taxon>Pseudomonadales</taxon>
        <taxon>Pseudomonadaceae</taxon>
        <taxon>Pseudomonas</taxon>
    </lineage>
</organism>
<dbReference type="SMART" id="SM00421">
    <property type="entry name" value="HTH_LUXR"/>
    <property type="match status" value="1"/>
</dbReference>
<dbReference type="InterPro" id="IPR036388">
    <property type="entry name" value="WH-like_DNA-bd_sf"/>
</dbReference>
<protein>
    <submittedName>
        <fullName evidence="4">Sigma-70, region 4 family protein</fullName>
    </submittedName>
</protein>
<keyword evidence="3" id="KW-0804">Transcription</keyword>
<dbReference type="Proteomes" id="UP000238390">
    <property type="component" value="Chromosome"/>
</dbReference>
<evidence type="ECO:0000313" key="5">
    <source>
        <dbReference type="Proteomes" id="UP000238390"/>
    </source>
</evidence>
<dbReference type="InterPro" id="IPR039420">
    <property type="entry name" value="WalR-like"/>
</dbReference>
<dbReference type="InterPro" id="IPR016032">
    <property type="entry name" value="Sig_transdc_resp-reg_C-effctor"/>
</dbReference>
<evidence type="ECO:0000256" key="3">
    <source>
        <dbReference type="ARBA" id="ARBA00023163"/>
    </source>
</evidence>
<dbReference type="PROSITE" id="PS50043">
    <property type="entry name" value="HTH_LUXR_2"/>
    <property type="match status" value="1"/>
</dbReference>
<dbReference type="GO" id="GO:0006355">
    <property type="term" value="P:regulation of DNA-templated transcription"/>
    <property type="evidence" value="ECO:0007669"/>
    <property type="project" value="InterPro"/>
</dbReference>
<dbReference type="PROSITE" id="PS00622">
    <property type="entry name" value="HTH_LUXR_1"/>
    <property type="match status" value="1"/>
</dbReference>
<dbReference type="Gene3D" id="1.25.40.10">
    <property type="entry name" value="Tetratricopeptide repeat domain"/>
    <property type="match status" value="1"/>
</dbReference>
<evidence type="ECO:0000313" key="4">
    <source>
        <dbReference type="EMBL" id="AVK03387.1"/>
    </source>
</evidence>
<dbReference type="InterPro" id="IPR059106">
    <property type="entry name" value="WHD_MalT"/>
</dbReference>
<dbReference type="Pfam" id="PF00196">
    <property type="entry name" value="GerE"/>
    <property type="match status" value="1"/>
</dbReference>
<keyword evidence="5" id="KW-1185">Reference proteome</keyword>
<sequence length="858" mass="96371">MFSAPAGFGKTCALAALARERTVADQAVAWLSLAEEDDDPARFCRQLIEAVGEAVPQLGDDAQSYLQNTMRVPVVAVIESLLGELNRHARPLLLVLDDLHLVSNPDIFAGLNRLVQYAPPGLVLALGTRSQPPLSLATWRAKGLLLEIGVEELRLGFEETREYLERSGLYLDEACLKALHGQTEGWVVGVHLVSLWLRQQPQVQDQQMALLDGDKQAVSAYLLAAVFERLPDDLQQALLALGVASQLSGDLANALTGRQDGQALLERLESMQLFLLPLDRERQWYRFHLLFAEFLRTRLRESDPDRFKQLHFNASLWFTNHHMPTFAIEHACAAEDPEMIAALVDGCGLELINRGQLSLIYRWRKHVPDEIAERYPILVLTDAWSRASDLSLGDANRIIDELLARWGESRGDGPMGDQYLSALAVKAVVALQKDDLELCISLARRVEVQLGQNAAFLEVAVLITAALAQVVRGQADQARRLLGLAQQRNHFLEGRYLDMQLANVEVILALEQGQVKQAQLLIERLRQRAQPLFEKSRSALALPTITEALTAYYRVELEGLEERLGWALGHVDVINPIDFYAQGQICLARTQRLLGRPKEALASLAAMQALASRNQSWRFFAQAMAEEINLILQDIGPDRLKRAEQRLKSVDWNKMAAHYRNMAFNPVNWSLGVTRVRLLQGRGHFSEALHEITQLRGTLQPGWHGLQRLRLDILAALSYQRLGYQERANSLLGECLINAEREGVRSLFVEEGEGIRQLLQQLESTERQPALQAFIRGLLGIWPGQGVRKPQDALEEGLTEREREVVCLAAQGLSNEEIGQRLSLALGTVKWHLHNIYEKLKVRNRTQAIRRARELSLL</sequence>
<evidence type="ECO:0000256" key="2">
    <source>
        <dbReference type="ARBA" id="ARBA00023125"/>
    </source>
</evidence>
<keyword evidence="1" id="KW-0805">Transcription regulation</keyword>
<dbReference type="PANTHER" id="PTHR43214">
    <property type="entry name" value="TWO-COMPONENT RESPONSE REGULATOR"/>
    <property type="match status" value="1"/>
</dbReference>
<dbReference type="InterPro" id="IPR027417">
    <property type="entry name" value="P-loop_NTPase"/>
</dbReference>
<gene>
    <name evidence="4" type="ORF">CSB93_4887</name>
</gene>
<evidence type="ECO:0000256" key="1">
    <source>
        <dbReference type="ARBA" id="ARBA00023015"/>
    </source>
</evidence>
<dbReference type="Gene3D" id="3.40.50.300">
    <property type="entry name" value="P-loop containing nucleotide triphosphate hydrolases"/>
    <property type="match status" value="1"/>
</dbReference>
<reference evidence="4 5" key="1">
    <citation type="submission" date="2018-02" db="EMBL/GenBank/DDBJ databases">
        <title>FDA/CDC Antimicrobial Resistant Isolate Bank Genome Sequencing.</title>
        <authorList>
            <person name="Benahmed F.H."/>
            <person name="Lutgring J.D."/>
            <person name="Yoo B."/>
            <person name="Machado M."/>
            <person name="Brown A."/>
            <person name="McAllister G."/>
            <person name="Perry A."/>
            <person name="Halpin A.L."/>
            <person name="Vavikolanu K."/>
            <person name="Ott S."/>
            <person name="Zhao X."/>
            <person name="Tallon L.J."/>
            <person name="Sadzewicz L."/>
            <person name="Aluvathingal J."/>
            <person name="Nadendla S."/>
            <person name="Voskania-kordi A."/>
            <person name="Simonyan V."/>
            <person name="Patel J."/>
            <person name="Shawar R.M."/>
        </authorList>
    </citation>
    <scope>NUCLEOTIDE SEQUENCE [LARGE SCALE GENOMIC DNA]</scope>
    <source>
        <strain evidence="4 5">AR_0356</strain>
    </source>
</reference>
<proteinExistence type="predicted"/>
<dbReference type="CDD" id="cd06170">
    <property type="entry name" value="LuxR_C_like"/>
    <property type="match status" value="1"/>
</dbReference>
<keyword evidence="2" id="KW-0238">DNA-binding</keyword>
<dbReference type="InterPro" id="IPR000792">
    <property type="entry name" value="Tscrpt_reg_LuxR_C"/>
</dbReference>
<dbReference type="SUPFAM" id="SSF46894">
    <property type="entry name" value="C-terminal effector domain of the bipartite response regulators"/>
    <property type="match status" value="1"/>
</dbReference>
<dbReference type="EMBL" id="CP027169">
    <property type="protein sequence ID" value="AVK03387.1"/>
    <property type="molecule type" value="Genomic_DNA"/>
</dbReference>
<dbReference type="AlphaFoldDB" id="A0A2R3IP19"/>
<dbReference type="PANTHER" id="PTHR43214:SF41">
    <property type="entry name" value="NITRATE_NITRITE RESPONSE REGULATOR PROTEIN NARP"/>
    <property type="match status" value="1"/>
</dbReference>
<accession>A0A2R3IP19</accession>
<dbReference type="GO" id="GO:0003677">
    <property type="term" value="F:DNA binding"/>
    <property type="evidence" value="ECO:0007669"/>
    <property type="project" value="UniProtKB-KW"/>
</dbReference>
<dbReference type="Gene3D" id="1.10.10.10">
    <property type="entry name" value="Winged helix-like DNA-binding domain superfamily/Winged helix DNA-binding domain"/>
    <property type="match status" value="1"/>
</dbReference>
<name>A0A2R3IP19_9PSED</name>
<dbReference type="Pfam" id="PF25873">
    <property type="entry name" value="WHD_MalT"/>
    <property type="match status" value="1"/>
</dbReference>
<dbReference type="InterPro" id="IPR011990">
    <property type="entry name" value="TPR-like_helical_dom_sf"/>
</dbReference>
<dbReference type="PRINTS" id="PR00038">
    <property type="entry name" value="HTHLUXR"/>
</dbReference>